<keyword evidence="8" id="KW-1185">Reference proteome</keyword>
<dbReference type="PANTHER" id="PTHR44324:SF6">
    <property type="entry name" value="EF-HAND CALCIUM BINDING DOMAIN 8"/>
    <property type="match status" value="1"/>
</dbReference>
<dbReference type="SUPFAM" id="SSF47473">
    <property type="entry name" value="EF-hand"/>
    <property type="match status" value="1"/>
</dbReference>
<evidence type="ECO:0000256" key="1">
    <source>
        <dbReference type="ARBA" id="ARBA00014901"/>
    </source>
</evidence>
<proteinExistence type="predicted"/>
<dbReference type="AlphaFoldDB" id="A0A151MI79"/>
<dbReference type="GO" id="GO:0005509">
    <property type="term" value="F:calcium ion binding"/>
    <property type="evidence" value="ECO:0007669"/>
    <property type="project" value="InterPro"/>
</dbReference>
<accession>A0A151MI79</accession>
<evidence type="ECO:0000313" key="7">
    <source>
        <dbReference type="EMBL" id="KYO24183.1"/>
    </source>
</evidence>
<dbReference type="InterPro" id="IPR015943">
    <property type="entry name" value="WD40/YVTN_repeat-like_dom_sf"/>
</dbReference>
<organism evidence="7 8">
    <name type="scientific">Alligator mississippiensis</name>
    <name type="common">American alligator</name>
    <dbReference type="NCBI Taxonomy" id="8496"/>
    <lineage>
        <taxon>Eukaryota</taxon>
        <taxon>Metazoa</taxon>
        <taxon>Chordata</taxon>
        <taxon>Craniata</taxon>
        <taxon>Vertebrata</taxon>
        <taxon>Euteleostomi</taxon>
        <taxon>Archelosauria</taxon>
        <taxon>Archosauria</taxon>
        <taxon>Crocodylia</taxon>
        <taxon>Alligatoridae</taxon>
        <taxon>Alligatorinae</taxon>
        <taxon>Alligator</taxon>
    </lineage>
</organism>
<sequence length="1258" mass="141002">MAVPRILSRQLSSRSHNIGTFPSLAWGDESESEKTLKPGLVRQKVSILASKASGASSLHRRMGEFADIVDAASVQQVEDLISSEHLQKLARMFQKPNRDKTRGLDIEEFREAVKEIMGNIENEDIDVMFMKVDSNCDGSVVWEEYLNYMLLQYRGKVDMLEGKSHLLFQTPMKVIPAMVGQEIIKVQFYPSQGWARDKQKAAKSSSSRSLSGRFLMVTRDGVLLYWSDAFKLLRTIHLDQTKRKHTHKMWVIDMVCLPNISLLAIASTERTIEFFDISGIKCDRVFYLAELEGCATALDYWTDGHKGVFCAGDAKGNVLIFTSLNVLANGLFNVRPYIIKPGVAARIPMQLLLKEKGSLYSSFRMPALHEDWCHQIKFIPELNLVASCSATDKGAMVLTALPLNNQGKPQSSAIALKKGILCFDYSPRMNVLVTGGLDPLIRIWNPYVTNSPITVMKGHVTAVTHVIVSGYRNTILSISKDKNIRIWDLLDHFCLQSIPSRSISLGNCPIIGVYYNELNNVLICTTTSIGILYAAAELMEGSGSEITSHDQPLCAALYNKNFQQVVSSCYGGVVRVWDIMTGQKMMQFKASEGKQTEVTAMAFDGAERRLITGLKDGTIKFWNFNNGDCLLELPRLDKTEISGILYINQKIYVSGWSKRVAWYLDGKAGEVFEHKHWKCYHSEDIFSMDMHNNKLLVTASCDGDVVIWNIDSGRAFCRFNASQSPLTLMPNRVFMEDDNPRKGSAPKNMSLLLKFSTRAEARKKCWVDASPRLPTRPISAKNISSSLSGYWKAPASAPPGMRQHRGKEREEAKRQQVALSAGAGEGAEVGRKPSREPRAAGAGKQRKNKLNCWTELKGSSAAVQKVLFLQTRERSPDTAILLTSSADGYVYAWSVGGKGGLLGKFRPALRDESAVVNAMATDSNDWILLTGDSLGYIKIWDIEHYCKPKVVKRVSEVGKTEASPKAKNEFRVLIPRYCRGPATHSPPLMQTTEVLDGWITSLVAPDLLSSWRGHLKNISHIVYVERLRLIVTASDDCNIKLWLLSGRHIGTFGQSVWDVRLQHLNAAKVPADIRRVGSVQTLKVLNEGASPLWKRTQSLMQSTGHLKKQQSALMQYLHEKAGLSLGVQKMGGETSLKEKRIIDQVEATWQKWEKTEKLKSEILGCSYKQKARRHLPEFLPSVKTYIRRDQARVYHCMQYADLQNVTPPPVPELLVEMQQLQASFCNRPRSARKQSTPNARRQSVKAPLQHYLSSCKKE</sequence>
<evidence type="ECO:0000313" key="8">
    <source>
        <dbReference type="Proteomes" id="UP000050525"/>
    </source>
</evidence>
<feature type="repeat" description="WD" evidence="4">
    <location>
        <begin position="1011"/>
        <end position="1042"/>
    </location>
</feature>
<feature type="domain" description="EF-hand" evidence="6">
    <location>
        <begin position="120"/>
        <end position="155"/>
    </location>
</feature>
<dbReference type="InterPro" id="IPR002048">
    <property type="entry name" value="EF_hand_dom"/>
</dbReference>
<dbReference type="InterPro" id="IPR019775">
    <property type="entry name" value="WD40_repeat_CS"/>
</dbReference>
<feature type="compositionally biased region" description="Basic and acidic residues" evidence="5">
    <location>
        <begin position="828"/>
        <end position="838"/>
    </location>
</feature>
<feature type="region of interest" description="Disordered" evidence="5">
    <location>
        <begin position="1226"/>
        <end position="1245"/>
    </location>
</feature>
<dbReference type="PROSITE" id="PS50222">
    <property type="entry name" value="EF_HAND_2"/>
    <property type="match status" value="2"/>
</dbReference>
<feature type="repeat" description="WD" evidence="4">
    <location>
        <begin position="420"/>
        <end position="445"/>
    </location>
</feature>
<dbReference type="InterPro" id="IPR001680">
    <property type="entry name" value="WD40_rpt"/>
</dbReference>
<dbReference type="Gene3D" id="2.130.10.10">
    <property type="entry name" value="YVTN repeat-like/Quinoprotein amine dehydrogenase"/>
    <property type="match status" value="4"/>
</dbReference>
<feature type="repeat" description="WD" evidence="4">
    <location>
        <begin position="456"/>
        <end position="489"/>
    </location>
</feature>
<evidence type="ECO:0000256" key="4">
    <source>
        <dbReference type="PROSITE-ProRule" id="PRU00221"/>
    </source>
</evidence>
<gene>
    <name evidence="7" type="primary">EFCAB8</name>
    <name evidence="7" type="ORF">Y1Q_0020294</name>
</gene>
<dbReference type="SMART" id="SM00320">
    <property type="entry name" value="WD40"/>
    <property type="match status" value="10"/>
</dbReference>
<keyword evidence="2 4" id="KW-0853">WD repeat</keyword>
<feature type="repeat" description="WD" evidence="4">
    <location>
        <begin position="909"/>
        <end position="943"/>
    </location>
</feature>
<dbReference type="PROSITE" id="PS00678">
    <property type="entry name" value="WD_REPEATS_1"/>
    <property type="match status" value="3"/>
</dbReference>
<evidence type="ECO:0000256" key="3">
    <source>
        <dbReference type="ARBA" id="ARBA00022737"/>
    </source>
</evidence>
<dbReference type="InterPro" id="IPR051242">
    <property type="entry name" value="WD-EF-hand_domain"/>
</dbReference>
<reference evidence="7 8" key="1">
    <citation type="journal article" date="2012" name="Genome Biol.">
        <title>Sequencing three crocodilian genomes to illuminate the evolution of archosaurs and amniotes.</title>
        <authorList>
            <person name="St John J.A."/>
            <person name="Braun E.L."/>
            <person name="Isberg S.R."/>
            <person name="Miles L.G."/>
            <person name="Chong A.Y."/>
            <person name="Gongora J."/>
            <person name="Dalzell P."/>
            <person name="Moran C."/>
            <person name="Bed'hom B."/>
            <person name="Abzhanov A."/>
            <person name="Burgess S.C."/>
            <person name="Cooksey A.M."/>
            <person name="Castoe T.A."/>
            <person name="Crawford N.G."/>
            <person name="Densmore L.D."/>
            <person name="Drew J.C."/>
            <person name="Edwards S.V."/>
            <person name="Faircloth B.C."/>
            <person name="Fujita M.K."/>
            <person name="Greenwold M.J."/>
            <person name="Hoffmann F.G."/>
            <person name="Howard J.M."/>
            <person name="Iguchi T."/>
            <person name="Janes D.E."/>
            <person name="Khan S.Y."/>
            <person name="Kohno S."/>
            <person name="de Koning A.J."/>
            <person name="Lance S.L."/>
            <person name="McCarthy F.M."/>
            <person name="McCormack J.E."/>
            <person name="Merchant M.E."/>
            <person name="Peterson D.G."/>
            <person name="Pollock D.D."/>
            <person name="Pourmand N."/>
            <person name="Raney B.J."/>
            <person name="Roessler K.A."/>
            <person name="Sanford J.R."/>
            <person name="Sawyer R.H."/>
            <person name="Schmidt C.J."/>
            <person name="Triplett E.W."/>
            <person name="Tuberville T.D."/>
            <person name="Venegas-Anaya M."/>
            <person name="Howard J.T."/>
            <person name="Jarvis E.D."/>
            <person name="Guillette L.J.Jr."/>
            <person name="Glenn T.C."/>
            <person name="Green R.E."/>
            <person name="Ray D.A."/>
        </authorList>
    </citation>
    <scope>NUCLEOTIDE SEQUENCE [LARGE SCALE GENOMIC DNA]</scope>
    <source>
        <strain evidence="7">KSC_2009_1</strain>
    </source>
</reference>
<feature type="domain" description="EF-hand" evidence="6">
    <location>
        <begin position="84"/>
        <end position="119"/>
    </location>
</feature>
<evidence type="ECO:0000256" key="2">
    <source>
        <dbReference type="ARBA" id="ARBA00022574"/>
    </source>
</evidence>
<dbReference type="CDD" id="cd00051">
    <property type="entry name" value="EFh"/>
    <property type="match status" value="1"/>
</dbReference>
<dbReference type="KEGG" id="amj:109286353"/>
<dbReference type="InterPro" id="IPR011992">
    <property type="entry name" value="EF-hand-dom_pair"/>
</dbReference>
<comment type="caution">
    <text evidence="7">The sequence shown here is derived from an EMBL/GenBank/DDBJ whole genome shotgun (WGS) entry which is preliminary data.</text>
</comment>
<feature type="repeat" description="WD" evidence="4">
    <location>
        <begin position="546"/>
        <end position="587"/>
    </location>
</feature>
<dbReference type="Gene3D" id="1.10.238.10">
    <property type="entry name" value="EF-hand"/>
    <property type="match status" value="1"/>
</dbReference>
<dbReference type="Pfam" id="PF00400">
    <property type="entry name" value="WD40"/>
    <property type="match status" value="4"/>
</dbReference>
<feature type="region of interest" description="Disordered" evidence="5">
    <location>
        <begin position="794"/>
        <end position="847"/>
    </location>
</feature>
<evidence type="ECO:0000259" key="6">
    <source>
        <dbReference type="PROSITE" id="PS50222"/>
    </source>
</evidence>
<dbReference type="InterPro" id="IPR036322">
    <property type="entry name" value="WD40_repeat_dom_sf"/>
</dbReference>
<dbReference type="EMBL" id="AKHW03006102">
    <property type="protein sequence ID" value="KYO24183.1"/>
    <property type="molecule type" value="Genomic_DNA"/>
</dbReference>
<dbReference type="PROSITE" id="PS50294">
    <property type="entry name" value="WD_REPEATS_REGION"/>
    <property type="match status" value="2"/>
</dbReference>
<dbReference type="Proteomes" id="UP000050525">
    <property type="component" value="Unassembled WGS sequence"/>
</dbReference>
<dbReference type="SUPFAM" id="SSF50978">
    <property type="entry name" value="WD40 repeat-like"/>
    <property type="match status" value="3"/>
</dbReference>
<protein>
    <recommendedName>
        <fullName evidence="1">WD repeat-containing protein on Y chromosome</fullName>
    </recommendedName>
</protein>
<evidence type="ECO:0000256" key="5">
    <source>
        <dbReference type="SAM" id="MobiDB-lite"/>
    </source>
</evidence>
<dbReference type="PANTHER" id="PTHR44324">
    <property type="entry name" value="WD40 REPEAT DOMAIN 95"/>
    <property type="match status" value="1"/>
</dbReference>
<dbReference type="OrthoDB" id="5980302at2759"/>
<name>A0A151MI79_ALLMI</name>
<feature type="repeat" description="WD" evidence="4">
    <location>
        <begin position="591"/>
        <end position="632"/>
    </location>
</feature>
<dbReference type="PROSITE" id="PS50082">
    <property type="entry name" value="WD_REPEATS_2"/>
    <property type="match status" value="7"/>
</dbReference>
<feature type="repeat" description="WD" evidence="4">
    <location>
        <begin position="681"/>
        <end position="718"/>
    </location>
</feature>
<keyword evidence="3" id="KW-0677">Repeat</keyword>
<dbReference type="Pfam" id="PF13499">
    <property type="entry name" value="EF-hand_7"/>
    <property type="match status" value="1"/>
</dbReference>